<feature type="compositionally biased region" description="Basic and acidic residues" evidence="1">
    <location>
        <begin position="116"/>
        <end position="173"/>
    </location>
</feature>
<evidence type="ECO:0000313" key="3">
    <source>
        <dbReference type="Proteomes" id="UP000619041"/>
    </source>
</evidence>
<evidence type="ECO:0000313" key="2">
    <source>
        <dbReference type="EMBL" id="GGD94499.1"/>
    </source>
</evidence>
<evidence type="ECO:0008006" key="4">
    <source>
        <dbReference type="Google" id="ProtNLM"/>
    </source>
</evidence>
<gene>
    <name evidence="2" type="ORF">GCM10011515_12900</name>
</gene>
<feature type="compositionally biased region" description="Basic residues" evidence="1">
    <location>
        <begin position="94"/>
        <end position="104"/>
    </location>
</feature>
<proteinExistence type="predicted"/>
<dbReference type="Proteomes" id="UP000619041">
    <property type="component" value="Unassembled WGS sequence"/>
</dbReference>
<accession>A0ABQ1S7Y0</accession>
<reference evidence="3" key="1">
    <citation type="journal article" date="2019" name="Int. J. Syst. Evol. Microbiol.">
        <title>The Global Catalogue of Microorganisms (GCM) 10K type strain sequencing project: providing services to taxonomists for standard genome sequencing and annotation.</title>
        <authorList>
            <consortium name="The Broad Institute Genomics Platform"/>
            <consortium name="The Broad Institute Genome Sequencing Center for Infectious Disease"/>
            <person name="Wu L."/>
            <person name="Ma J."/>
        </authorList>
    </citation>
    <scope>NUCLEOTIDE SEQUENCE [LARGE SCALE GENOMIC DNA]</scope>
    <source>
        <strain evidence="3">CGMCC 1.15959</strain>
    </source>
</reference>
<comment type="caution">
    <text evidence="2">The sequence shown here is derived from an EMBL/GenBank/DDBJ whole genome shotgun (WGS) entry which is preliminary data.</text>
</comment>
<keyword evidence="3" id="KW-1185">Reference proteome</keyword>
<protein>
    <recommendedName>
        <fullName evidence="4">Cell envelope biogenesis protein TolA</fullName>
    </recommendedName>
</protein>
<organism evidence="2 3">
    <name type="scientific">Tsuneonella deserti</name>
    <dbReference type="NCBI Taxonomy" id="2035528"/>
    <lineage>
        <taxon>Bacteria</taxon>
        <taxon>Pseudomonadati</taxon>
        <taxon>Pseudomonadota</taxon>
        <taxon>Alphaproteobacteria</taxon>
        <taxon>Sphingomonadales</taxon>
        <taxon>Erythrobacteraceae</taxon>
        <taxon>Tsuneonella</taxon>
    </lineage>
</organism>
<dbReference type="EMBL" id="BMKL01000001">
    <property type="protein sequence ID" value="GGD94499.1"/>
    <property type="molecule type" value="Genomic_DNA"/>
</dbReference>
<feature type="region of interest" description="Disordered" evidence="1">
    <location>
        <begin position="67"/>
        <end position="173"/>
    </location>
</feature>
<evidence type="ECO:0000256" key="1">
    <source>
        <dbReference type="SAM" id="MobiDB-lite"/>
    </source>
</evidence>
<name>A0ABQ1S7Y0_9SPHN</name>
<sequence>MLMPRALKVFRTSAGFHDAYVAASSRKAALEAWGADVDLFARGVAEQVTDKELMAEPLKRPGEVIMKSRGGLADQLKALGPRRKPTAMAGKEKPKPKKGKPPKRSRLDAADAALADAEKRQAAERAELEKQRDAIERKLSSLRTKHEKEVRRLKERRDTARDAYRDALDRWSE</sequence>